<dbReference type="Proteomes" id="UP001303889">
    <property type="component" value="Unassembled WGS sequence"/>
</dbReference>
<name>A0AAN6MLF2_9PEZI</name>
<protein>
    <recommendedName>
        <fullName evidence="3">F-box domain-containing protein</fullName>
    </recommendedName>
</protein>
<reference evidence="1" key="1">
    <citation type="journal article" date="2023" name="Mol. Phylogenet. Evol.">
        <title>Genome-scale phylogeny and comparative genomics of the fungal order Sordariales.</title>
        <authorList>
            <person name="Hensen N."/>
            <person name="Bonometti L."/>
            <person name="Westerberg I."/>
            <person name="Brannstrom I.O."/>
            <person name="Guillou S."/>
            <person name="Cros-Aarteil S."/>
            <person name="Calhoun S."/>
            <person name="Haridas S."/>
            <person name="Kuo A."/>
            <person name="Mondo S."/>
            <person name="Pangilinan J."/>
            <person name="Riley R."/>
            <person name="LaButti K."/>
            <person name="Andreopoulos B."/>
            <person name="Lipzen A."/>
            <person name="Chen C."/>
            <person name="Yan M."/>
            <person name="Daum C."/>
            <person name="Ng V."/>
            <person name="Clum A."/>
            <person name="Steindorff A."/>
            <person name="Ohm R.A."/>
            <person name="Martin F."/>
            <person name="Silar P."/>
            <person name="Natvig D.O."/>
            <person name="Lalanne C."/>
            <person name="Gautier V."/>
            <person name="Ament-Velasquez S.L."/>
            <person name="Kruys A."/>
            <person name="Hutchinson M.I."/>
            <person name="Powell A.J."/>
            <person name="Barry K."/>
            <person name="Miller A.N."/>
            <person name="Grigoriev I.V."/>
            <person name="Debuchy R."/>
            <person name="Gladieux P."/>
            <person name="Hiltunen Thoren M."/>
            <person name="Johannesson H."/>
        </authorList>
    </citation>
    <scope>NUCLEOTIDE SEQUENCE</scope>
    <source>
        <strain evidence="1">CBS 103.79</strain>
    </source>
</reference>
<comment type="caution">
    <text evidence="1">The sequence shown here is derived from an EMBL/GenBank/DDBJ whole genome shotgun (WGS) entry which is preliminary data.</text>
</comment>
<evidence type="ECO:0000313" key="1">
    <source>
        <dbReference type="EMBL" id="KAK3902172.1"/>
    </source>
</evidence>
<reference evidence="1" key="2">
    <citation type="submission" date="2023-05" db="EMBL/GenBank/DDBJ databases">
        <authorList>
            <consortium name="Lawrence Berkeley National Laboratory"/>
            <person name="Steindorff A."/>
            <person name="Hensen N."/>
            <person name="Bonometti L."/>
            <person name="Westerberg I."/>
            <person name="Brannstrom I.O."/>
            <person name="Guillou S."/>
            <person name="Cros-Aarteil S."/>
            <person name="Calhoun S."/>
            <person name="Haridas S."/>
            <person name="Kuo A."/>
            <person name="Mondo S."/>
            <person name="Pangilinan J."/>
            <person name="Riley R."/>
            <person name="Labutti K."/>
            <person name="Andreopoulos B."/>
            <person name="Lipzen A."/>
            <person name="Chen C."/>
            <person name="Yanf M."/>
            <person name="Daum C."/>
            <person name="Ng V."/>
            <person name="Clum A."/>
            <person name="Ohm R."/>
            <person name="Martin F."/>
            <person name="Silar P."/>
            <person name="Natvig D."/>
            <person name="Lalanne C."/>
            <person name="Gautier V."/>
            <person name="Ament-Velasquez S.L."/>
            <person name="Kruys A."/>
            <person name="Hutchinson M.I."/>
            <person name="Powell A.J."/>
            <person name="Barry K."/>
            <person name="Miller A.N."/>
            <person name="Grigoriev I.V."/>
            <person name="Debuchy R."/>
            <person name="Gladieux P."/>
            <person name="Thoren M.H."/>
            <person name="Johannesson H."/>
        </authorList>
    </citation>
    <scope>NUCLEOTIDE SEQUENCE</scope>
    <source>
        <strain evidence="1">CBS 103.79</strain>
    </source>
</reference>
<evidence type="ECO:0000313" key="2">
    <source>
        <dbReference type="Proteomes" id="UP001303889"/>
    </source>
</evidence>
<accession>A0AAN6MLF2</accession>
<dbReference type="AlphaFoldDB" id="A0AAN6MLF2"/>
<proteinExistence type="predicted"/>
<dbReference type="EMBL" id="MU855528">
    <property type="protein sequence ID" value="KAK3902172.1"/>
    <property type="molecule type" value="Genomic_DNA"/>
</dbReference>
<sequence length="425" mass="48340">MPSITQLPCEMVAEILGKLDHLRFLLPALLACRHFYTSFKKSHGVKASILRRQITPALLPNAVALVEASRLPRPLAASSVVALLDDLHNRPASLAAWLPTIPTALVQKMGRTHDAIHALATGFATSALDCISPPSAPAGTATEAAALSPLEYFRFCRAFYRVDLFYTLFRGGSFESDMNPWFFSRHSLWENEQLGCVYEYLEARFAKASREVVAHDVLFGEVSVDYLTSGEDNQWRQTWAALLTPERQLSHGVEFVYNLTIADSYDAKHRMLQSALDPSYGRVNLPEALHEVLDDADGRPVQFQSEEELHSIALRRGDSPEEDDTDQGPYKAWRNAHADSTLEESLMFEDDAWLRGRAYVFWDRHRVQQQFKDGFGEEPGYRRDYTEREYADMLESFRERSKIWQKGGKGFWSRGDTSRIVWPDK</sequence>
<keyword evidence="2" id="KW-1185">Reference proteome</keyword>
<evidence type="ECO:0008006" key="3">
    <source>
        <dbReference type="Google" id="ProtNLM"/>
    </source>
</evidence>
<organism evidence="1 2">
    <name type="scientific">Staphylotrichum tortipilum</name>
    <dbReference type="NCBI Taxonomy" id="2831512"/>
    <lineage>
        <taxon>Eukaryota</taxon>
        <taxon>Fungi</taxon>
        <taxon>Dikarya</taxon>
        <taxon>Ascomycota</taxon>
        <taxon>Pezizomycotina</taxon>
        <taxon>Sordariomycetes</taxon>
        <taxon>Sordariomycetidae</taxon>
        <taxon>Sordariales</taxon>
        <taxon>Chaetomiaceae</taxon>
        <taxon>Staphylotrichum</taxon>
    </lineage>
</organism>
<gene>
    <name evidence="1" type="ORF">C8A05DRAFT_15727</name>
</gene>